<dbReference type="Proteomes" id="UP001596226">
    <property type="component" value="Unassembled WGS sequence"/>
</dbReference>
<dbReference type="NCBIfam" id="TIGR02937">
    <property type="entry name" value="sigma70-ECF"/>
    <property type="match status" value="1"/>
</dbReference>
<evidence type="ECO:0000313" key="9">
    <source>
        <dbReference type="EMBL" id="MFC5927913.1"/>
    </source>
</evidence>
<dbReference type="Pfam" id="PF04542">
    <property type="entry name" value="Sigma70_r2"/>
    <property type="match status" value="1"/>
</dbReference>
<reference evidence="10" key="1">
    <citation type="journal article" date="2019" name="Int. J. Syst. Evol. Microbiol.">
        <title>The Global Catalogue of Microorganisms (GCM) 10K type strain sequencing project: providing services to taxonomists for standard genome sequencing and annotation.</title>
        <authorList>
            <consortium name="The Broad Institute Genomics Platform"/>
            <consortium name="The Broad Institute Genome Sequencing Center for Infectious Disease"/>
            <person name="Wu L."/>
            <person name="Ma J."/>
        </authorList>
    </citation>
    <scope>NUCLEOTIDE SEQUENCE [LARGE SCALE GENOMIC DNA]</scope>
    <source>
        <strain evidence="10">CGMCC 4.7144</strain>
    </source>
</reference>
<evidence type="ECO:0000259" key="7">
    <source>
        <dbReference type="Pfam" id="PF04542"/>
    </source>
</evidence>
<organism evidence="9 10">
    <name type="scientific">Micromonospora vulcania</name>
    <dbReference type="NCBI Taxonomy" id="1441873"/>
    <lineage>
        <taxon>Bacteria</taxon>
        <taxon>Bacillati</taxon>
        <taxon>Actinomycetota</taxon>
        <taxon>Actinomycetes</taxon>
        <taxon>Micromonosporales</taxon>
        <taxon>Micromonosporaceae</taxon>
        <taxon>Micromonospora</taxon>
    </lineage>
</organism>
<dbReference type="Gene3D" id="1.10.1740.10">
    <property type="match status" value="1"/>
</dbReference>
<dbReference type="InterPro" id="IPR013324">
    <property type="entry name" value="RNA_pol_sigma_r3/r4-like"/>
</dbReference>
<dbReference type="SUPFAM" id="SSF88946">
    <property type="entry name" value="Sigma2 domain of RNA polymerase sigma factors"/>
    <property type="match status" value="1"/>
</dbReference>
<dbReference type="RefSeq" id="WP_377516335.1">
    <property type="nucleotide sequence ID" value="NZ_JBHSQS010000045.1"/>
</dbReference>
<dbReference type="SUPFAM" id="SSF88659">
    <property type="entry name" value="Sigma3 and sigma4 domains of RNA polymerase sigma factors"/>
    <property type="match status" value="1"/>
</dbReference>
<comment type="subunit">
    <text evidence="2">Interacts transiently with the RNA polymerase catalytic core formed by RpoA, RpoB, RpoC and RpoZ (2 alpha, 1 beta, 1 beta' and 1 omega subunit) to form the RNA polymerase holoenzyme that can initiate transcription.</text>
</comment>
<comment type="similarity">
    <text evidence="1">Belongs to the sigma-70 factor family. ECF subfamily.</text>
</comment>
<dbReference type="PANTHER" id="PTHR30173">
    <property type="entry name" value="SIGMA 19 FACTOR"/>
    <property type="match status" value="1"/>
</dbReference>
<name>A0ABW1HGK9_9ACTN</name>
<dbReference type="InterPro" id="IPR013249">
    <property type="entry name" value="RNA_pol_sigma70_r4_t2"/>
</dbReference>
<dbReference type="Gene3D" id="1.10.10.10">
    <property type="entry name" value="Winged helix-like DNA-binding domain superfamily/Winged helix DNA-binding domain"/>
    <property type="match status" value="1"/>
</dbReference>
<proteinExistence type="inferred from homology"/>
<evidence type="ECO:0000256" key="1">
    <source>
        <dbReference type="ARBA" id="ARBA00010641"/>
    </source>
</evidence>
<feature type="domain" description="RNA polymerase sigma factor 70 region 4 type 2" evidence="8">
    <location>
        <begin position="107"/>
        <end position="158"/>
    </location>
</feature>
<sequence length="310" mass="33203">MDDQQWFAEQLAQHRPRLRAVAYRLLGSPTEVDDALQEAWLRARRADPAAITNPAAWLTTLVGRVCIDMLRARQARREQLSATWEPLVSEYGDPEEASLHTDAVGIALLVVLDSLEPAERLAVVLHDMFGMPFEQVAAVVGRTPAATRQLASRARRRLREQAPQPRAGLAAQRRVVDAFLAAARAGDFDALLALLDPDVVFRADHGSRARLAPALLTGAGAVAARAADAGPRFARLCAPALVNGVAGVVARDRRGRLVAVVGFTVHGDRIAAIDMILDPDKLDPGRAAWSPTGAVLAPTEDGRSGEPSPG</sequence>
<dbReference type="InterPro" id="IPR007627">
    <property type="entry name" value="RNA_pol_sigma70_r2"/>
</dbReference>
<dbReference type="Gene3D" id="3.10.450.50">
    <property type="match status" value="1"/>
</dbReference>
<dbReference type="PANTHER" id="PTHR30173:SF43">
    <property type="entry name" value="ECF RNA POLYMERASE SIGMA FACTOR SIGI-RELATED"/>
    <property type="match status" value="1"/>
</dbReference>
<comment type="caution">
    <text evidence="9">The sequence shown here is derived from an EMBL/GenBank/DDBJ whole genome shotgun (WGS) entry which is preliminary data.</text>
</comment>
<dbReference type="SUPFAM" id="SSF54427">
    <property type="entry name" value="NTF2-like"/>
    <property type="match status" value="1"/>
</dbReference>
<accession>A0ABW1HGK9</accession>
<keyword evidence="5" id="KW-0804">Transcription</keyword>
<dbReference type="InterPro" id="IPR032710">
    <property type="entry name" value="NTF2-like_dom_sf"/>
</dbReference>
<evidence type="ECO:0000256" key="2">
    <source>
        <dbReference type="ARBA" id="ARBA00011344"/>
    </source>
</evidence>
<feature type="region of interest" description="Disordered" evidence="6">
    <location>
        <begin position="288"/>
        <end position="310"/>
    </location>
</feature>
<evidence type="ECO:0000256" key="6">
    <source>
        <dbReference type="SAM" id="MobiDB-lite"/>
    </source>
</evidence>
<keyword evidence="4" id="KW-0731">Sigma factor</keyword>
<dbReference type="InterPro" id="IPR014284">
    <property type="entry name" value="RNA_pol_sigma-70_dom"/>
</dbReference>
<dbReference type="InterPro" id="IPR036388">
    <property type="entry name" value="WH-like_DNA-bd_sf"/>
</dbReference>
<keyword evidence="3" id="KW-0805">Transcription regulation</keyword>
<evidence type="ECO:0000313" key="10">
    <source>
        <dbReference type="Proteomes" id="UP001596226"/>
    </source>
</evidence>
<gene>
    <name evidence="9" type="ORF">ACFQGL_31675</name>
</gene>
<dbReference type="Pfam" id="PF08281">
    <property type="entry name" value="Sigma70_r4_2"/>
    <property type="match status" value="1"/>
</dbReference>
<protein>
    <submittedName>
        <fullName evidence="9">Sigma-70 family RNA polymerase sigma factor</fullName>
    </submittedName>
</protein>
<evidence type="ECO:0000256" key="3">
    <source>
        <dbReference type="ARBA" id="ARBA00023015"/>
    </source>
</evidence>
<feature type="domain" description="RNA polymerase sigma-70 region 2" evidence="7">
    <location>
        <begin position="13"/>
        <end position="74"/>
    </location>
</feature>
<keyword evidence="10" id="KW-1185">Reference proteome</keyword>
<dbReference type="InterPro" id="IPR052704">
    <property type="entry name" value="ECF_Sigma-70_Domain"/>
</dbReference>
<evidence type="ECO:0000256" key="5">
    <source>
        <dbReference type="ARBA" id="ARBA00023163"/>
    </source>
</evidence>
<evidence type="ECO:0000259" key="8">
    <source>
        <dbReference type="Pfam" id="PF08281"/>
    </source>
</evidence>
<evidence type="ECO:0000256" key="4">
    <source>
        <dbReference type="ARBA" id="ARBA00023082"/>
    </source>
</evidence>
<dbReference type="InterPro" id="IPR013325">
    <property type="entry name" value="RNA_pol_sigma_r2"/>
</dbReference>
<dbReference type="EMBL" id="JBHSQS010000045">
    <property type="protein sequence ID" value="MFC5927913.1"/>
    <property type="molecule type" value="Genomic_DNA"/>
</dbReference>